<name>A0ABP1NLF5_XYLVO</name>
<evidence type="ECO:0000313" key="5">
    <source>
        <dbReference type="Proteomes" id="UP001642520"/>
    </source>
</evidence>
<accession>A0ABP1NLF5</accession>
<comment type="similarity">
    <text evidence="1">Belongs to the class I-like SAM-binding methyltransferase superfamily. EEF2KMT family.</text>
</comment>
<evidence type="ECO:0000313" key="4">
    <source>
        <dbReference type="EMBL" id="CAL7941876.1"/>
    </source>
</evidence>
<dbReference type="Gene3D" id="3.40.50.150">
    <property type="entry name" value="Vaccinia Virus protein VP39"/>
    <property type="match status" value="1"/>
</dbReference>
<dbReference type="Pfam" id="PF14904">
    <property type="entry name" value="FAM86"/>
    <property type="match status" value="1"/>
</dbReference>
<keyword evidence="5" id="KW-1185">Reference proteome</keyword>
<dbReference type="EMBL" id="CAXAJV020001292">
    <property type="protein sequence ID" value="CAL7941876.1"/>
    <property type="molecule type" value="Genomic_DNA"/>
</dbReference>
<protein>
    <recommendedName>
        <fullName evidence="3">FAM86 N-terminal domain-containing protein</fullName>
    </recommendedName>
</protein>
<dbReference type="SUPFAM" id="SSF53335">
    <property type="entry name" value="S-adenosyl-L-methionine-dependent methyltransferases"/>
    <property type="match status" value="1"/>
</dbReference>
<evidence type="ECO:0000256" key="2">
    <source>
        <dbReference type="ARBA" id="ARBA00022679"/>
    </source>
</evidence>
<reference evidence="4 5" key="1">
    <citation type="submission" date="2024-08" db="EMBL/GenBank/DDBJ databases">
        <authorList>
            <person name="Will J Nash"/>
            <person name="Angela Man"/>
            <person name="Seanna McTaggart"/>
            <person name="Kendall Baker"/>
            <person name="Tom Barker"/>
            <person name="Leah Catchpole"/>
            <person name="Alex Durrant"/>
            <person name="Karim Gharbi"/>
            <person name="Naomi Irish"/>
            <person name="Gemy Kaithakottil"/>
            <person name="Debby Ku"/>
            <person name="Aaliyah Providence"/>
            <person name="Felix Shaw"/>
            <person name="David Swarbreck"/>
            <person name="Chris Watkins"/>
            <person name="Ann M. McCartney"/>
            <person name="Giulio Formenti"/>
            <person name="Alice Mouton"/>
            <person name="Noel Vella"/>
            <person name="Bjorn M von Reumont"/>
            <person name="Adriana Vella"/>
            <person name="Wilfried Haerty"/>
        </authorList>
    </citation>
    <scope>NUCLEOTIDE SEQUENCE [LARGE SCALE GENOMIC DNA]</scope>
</reference>
<dbReference type="InterPro" id="IPR019410">
    <property type="entry name" value="Methyltransf_16"/>
</dbReference>
<dbReference type="InterPro" id="IPR029426">
    <property type="entry name" value="FAM86_N"/>
</dbReference>
<evidence type="ECO:0000259" key="3">
    <source>
        <dbReference type="Pfam" id="PF14904"/>
    </source>
</evidence>
<dbReference type="Pfam" id="PF10294">
    <property type="entry name" value="Methyltransf_16"/>
    <property type="match status" value="2"/>
</dbReference>
<proteinExistence type="inferred from homology"/>
<keyword evidence="2" id="KW-0808">Transferase</keyword>
<sequence>MNYNSLNENNLIKQFLCCTPINTINLLISKESINHFVNLEKQKEILESTINSNLNIKYPVKRSYQRAFLKWLMNKIEEEDGEIHDDIYATYCNLISSMSDESVHYRHFLIGHHYINIKESTNIISEGTTGLCSWQGAIELSEWCMKNKEIFSGKVILELGCGVGLTGLCIIKNCSPQQYIFTDYHKTVLNMVSENIKLNLLNNEKEVHSELKHNRLKLQLEYNFTNVQVMELNWKDISKYINEKWIVPDIVIGADILYDEDLFHDLILGLKAFLSFSNRYAIIAATIRNVDTISQFLHQLEQHHLSFKEYTVAQPTTREQLTNLPIKILNIFWER</sequence>
<feature type="domain" description="FAM86 N-terminal" evidence="3">
    <location>
        <begin position="14"/>
        <end position="93"/>
    </location>
</feature>
<dbReference type="InterPro" id="IPR029063">
    <property type="entry name" value="SAM-dependent_MTases_sf"/>
</dbReference>
<dbReference type="PANTHER" id="PTHR14614">
    <property type="entry name" value="HEPATOCELLULAR CARCINOMA-ASSOCIATED ANTIGEN"/>
    <property type="match status" value="1"/>
</dbReference>
<dbReference type="Proteomes" id="UP001642520">
    <property type="component" value="Unassembled WGS sequence"/>
</dbReference>
<evidence type="ECO:0000256" key="1">
    <source>
        <dbReference type="ARBA" id="ARBA00005511"/>
    </source>
</evidence>
<gene>
    <name evidence="4" type="ORF">XYLVIOL_LOCUS5243</name>
</gene>
<comment type="caution">
    <text evidence="4">The sequence shown here is derived from an EMBL/GenBank/DDBJ whole genome shotgun (WGS) entry which is preliminary data.</text>
</comment>
<dbReference type="PANTHER" id="PTHR14614:SF130">
    <property type="entry name" value="PROTEIN-LYSINE N-METHYLTRANSFERASE EEF2KMT"/>
    <property type="match status" value="1"/>
</dbReference>
<organism evidence="4 5">
    <name type="scientific">Xylocopa violacea</name>
    <name type="common">Violet carpenter bee</name>
    <name type="synonym">Apis violacea</name>
    <dbReference type="NCBI Taxonomy" id="135666"/>
    <lineage>
        <taxon>Eukaryota</taxon>
        <taxon>Metazoa</taxon>
        <taxon>Ecdysozoa</taxon>
        <taxon>Arthropoda</taxon>
        <taxon>Hexapoda</taxon>
        <taxon>Insecta</taxon>
        <taxon>Pterygota</taxon>
        <taxon>Neoptera</taxon>
        <taxon>Endopterygota</taxon>
        <taxon>Hymenoptera</taxon>
        <taxon>Apocrita</taxon>
        <taxon>Aculeata</taxon>
        <taxon>Apoidea</taxon>
        <taxon>Anthophila</taxon>
        <taxon>Apidae</taxon>
        <taxon>Xylocopa</taxon>
        <taxon>Xylocopa</taxon>
    </lineage>
</organism>